<dbReference type="Pfam" id="PF08905">
    <property type="entry name" value="DUF1850"/>
    <property type="match status" value="1"/>
</dbReference>
<gene>
    <name evidence="1" type="ORF">KSP9073_02076</name>
</gene>
<proteinExistence type="predicted"/>
<dbReference type="OrthoDB" id="5298197at2"/>
<organism evidence="1 2">
    <name type="scientific">Kushneria phyllosphaerae</name>
    <dbReference type="NCBI Taxonomy" id="2100822"/>
    <lineage>
        <taxon>Bacteria</taxon>
        <taxon>Pseudomonadati</taxon>
        <taxon>Pseudomonadota</taxon>
        <taxon>Gammaproteobacteria</taxon>
        <taxon>Oceanospirillales</taxon>
        <taxon>Halomonadaceae</taxon>
        <taxon>Kushneria</taxon>
    </lineage>
</organism>
<evidence type="ECO:0000313" key="1">
    <source>
        <dbReference type="EMBL" id="SPJ34044.1"/>
    </source>
</evidence>
<sequence>MSRRHGWLVLYALVLLLVLCWPRPWLVVSELHAEGAAERRYVFSGDDGTRFSLRWQHSVEREDWIETFELSHGGIEVVRSRFKTFGAGVPDTGRPSRLEHGWVVLDDLHRSVDPMLVQAASREHYRMTYGGHCFDLAALGPAPLLHFQQQRLPPVLVIGALLRPWWHRMTRSQQDVGSVSREQHEHKHG</sequence>
<name>A0A2R8CMP8_9GAMM</name>
<dbReference type="AlphaFoldDB" id="A0A2R8CMP8"/>
<dbReference type="RefSeq" id="WP_108842888.1">
    <property type="nucleotide sequence ID" value="NZ_ONZI01000003.1"/>
</dbReference>
<dbReference type="InterPro" id="IPR015001">
    <property type="entry name" value="DUF1850"/>
</dbReference>
<dbReference type="Proteomes" id="UP000244934">
    <property type="component" value="Unassembled WGS sequence"/>
</dbReference>
<dbReference type="EMBL" id="ONZI01000003">
    <property type="protein sequence ID" value="SPJ34044.1"/>
    <property type="molecule type" value="Genomic_DNA"/>
</dbReference>
<protein>
    <recommendedName>
        <fullName evidence="3">DUF1850 domain-containing protein</fullName>
    </recommendedName>
</protein>
<keyword evidence="2" id="KW-1185">Reference proteome</keyword>
<reference evidence="2" key="1">
    <citation type="submission" date="2018-03" db="EMBL/GenBank/DDBJ databases">
        <authorList>
            <person name="Navarro De La Torre S."/>
        </authorList>
    </citation>
    <scope>NUCLEOTIDE SEQUENCE [LARGE SCALE GENOMIC DNA]</scope>
    <source>
        <strain evidence="2">EAod3</strain>
    </source>
</reference>
<evidence type="ECO:0000313" key="2">
    <source>
        <dbReference type="Proteomes" id="UP000244934"/>
    </source>
</evidence>
<accession>A0A2R8CMP8</accession>
<evidence type="ECO:0008006" key="3">
    <source>
        <dbReference type="Google" id="ProtNLM"/>
    </source>
</evidence>